<reference evidence="3 4" key="1">
    <citation type="submission" date="2020-04" db="EMBL/GenBank/DDBJ databases">
        <title>Luteolibacter sp. G-1-1-1 isolated from soil.</title>
        <authorList>
            <person name="Dahal R.H."/>
        </authorList>
    </citation>
    <scope>NUCLEOTIDE SEQUENCE [LARGE SCALE GENOMIC DNA]</scope>
    <source>
        <strain evidence="3 4">G-1-1-1</strain>
    </source>
</reference>
<dbReference type="EMBL" id="CP051774">
    <property type="protein sequence ID" value="QJE96476.1"/>
    <property type="molecule type" value="Genomic_DNA"/>
</dbReference>
<feature type="signal peptide" evidence="1">
    <location>
        <begin position="1"/>
        <end position="16"/>
    </location>
</feature>
<dbReference type="Pfam" id="PF01841">
    <property type="entry name" value="Transglut_core"/>
    <property type="match status" value="1"/>
</dbReference>
<keyword evidence="4" id="KW-1185">Reference proteome</keyword>
<dbReference type="KEGG" id="luo:HHL09_12010"/>
<feature type="chain" id="PRO_5032586631" description="Transglutaminase-like domain-containing protein" evidence="1">
    <location>
        <begin position="17"/>
        <end position="728"/>
    </location>
</feature>
<accession>A0A858RH35</accession>
<dbReference type="SUPFAM" id="SSF54001">
    <property type="entry name" value="Cysteine proteinases"/>
    <property type="match status" value="1"/>
</dbReference>
<dbReference type="RefSeq" id="WP_169454877.1">
    <property type="nucleotide sequence ID" value="NZ_CP051774.1"/>
</dbReference>
<dbReference type="InterPro" id="IPR002931">
    <property type="entry name" value="Transglutaminase-like"/>
</dbReference>
<dbReference type="Gene3D" id="3.40.50.1820">
    <property type="entry name" value="alpha/beta hydrolase"/>
    <property type="match status" value="1"/>
</dbReference>
<dbReference type="PANTHER" id="PTHR35532">
    <property type="entry name" value="SIMILAR TO POLYHYDROXYALKANOATE DEPOLYMERASE"/>
    <property type="match status" value="1"/>
</dbReference>
<gene>
    <name evidence="3" type="ORF">HHL09_12010</name>
</gene>
<sequence length="728" mass="79799">MKCLIVALGLTGCAFAAPVDDFIAAAKAKHGAEGEKAARFVADHMPAKDRETLSAEFLGENLDLAFGARAEFPWAKQVPEEIFLNDVVPYAVFDETREGWRKDFLEKARPVVKDAKTATEAVQALNKEFFNIVKVHYNTGRKAPNQSPSESAALGKATCTGLSIILVDACRAVGIPARAVGTPMWANERGNHTWVEVWDGGWHFTGADEYDKDGLNRGWFTNDAAQAKADVPKYSIYATSWKKDGLSFPMVWAENSQEVAAVNVTGRYAKAPAAAAPVTNLGVRLFGKGEKERIVAKVEVLDESGKLLGEAQTKAGTADLNDMPRFPVQPGTKVKLRVSFDGVTREKDLGAVTAGEPTVDLRWSELKEVQPSAGLSKEGAQELVAKLYQKAVQENAAERKQELEKKAIVLGDKTLRWEAKVFGEAPAEGHSLWISMHGGGGAPAALNDQQWKNQIGLYQPAEGIYVAPRAPTNNWNLWHEAHIDPMFERLIEDYVALEGVNPDKVYLMGYSAGGDGVWQLAPRMADRFAAASMMAGHPNEVSLLGLRNLPFAIFMGANDGAYSRNTIAKVKAELLDGLEQQDPGGYVHISRIYEGLGHWMERKDAEALPWMAKFTRNAWPKKVVWVQDDVTHDRFYWIKIPDKAAAKEGQKIVATVEGQTIRLEGDVLGKTVLRLSDQLLDLDQPVNVIVNGRQVWSGEVLRSPEAIAQGLLERLDLRAAATAVVELP</sequence>
<dbReference type="SUPFAM" id="SSF53474">
    <property type="entry name" value="alpha/beta-Hydrolases"/>
    <property type="match status" value="1"/>
</dbReference>
<name>A0A858RH35_9BACT</name>
<dbReference type="PANTHER" id="PTHR35532:SF5">
    <property type="entry name" value="CARBOHYDRATE-BINDING DOMAIN-CONTAINING PROTEIN"/>
    <property type="match status" value="1"/>
</dbReference>
<evidence type="ECO:0000259" key="2">
    <source>
        <dbReference type="Pfam" id="PF01841"/>
    </source>
</evidence>
<evidence type="ECO:0000313" key="3">
    <source>
        <dbReference type="EMBL" id="QJE96476.1"/>
    </source>
</evidence>
<dbReference type="AlphaFoldDB" id="A0A858RH35"/>
<keyword evidence="1" id="KW-0732">Signal</keyword>
<feature type="domain" description="Transglutaminase-like" evidence="2">
    <location>
        <begin position="108"/>
        <end position="202"/>
    </location>
</feature>
<dbReference type="InterPro" id="IPR029058">
    <property type="entry name" value="AB_hydrolase_fold"/>
</dbReference>
<dbReference type="Proteomes" id="UP000501812">
    <property type="component" value="Chromosome"/>
</dbReference>
<dbReference type="InterPro" id="IPR038765">
    <property type="entry name" value="Papain-like_cys_pep_sf"/>
</dbReference>
<dbReference type="Gene3D" id="3.10.620.30">
    <property type="match status" value="1"/>
</dbReference>
<proteinExistence type="predicted"/>
<organism evidence="3 4">
    <name type="scientific">Luteolibacter luteus</name>
    <dbReference type="NCBI Taxonomy" id="2728835"/>
    <lineage>
        <taxon>Bacteria</taxon>
        <taxon>Pseudomonadati</taxon>
        <taxon>Verrucomicrobiota</taxon>
        <taxon>Verrucomicrobiia</taxon>
        <taxon>Verrucomicrobiales</taxon>
        <taxon>Verrucomicrobiaceae</taxon>
        <taxon>Luteolibacter</taxon>
    </lineage>
</organism>
<protein>
    <recommendedName>
        <fullName evidence="2">Transglutaminase-like domain-containing protein</fullName>
    </recommendedName>
</protein>
<evidence type="ECO:0000313" key="4">
    <source>
        <dbReference type="Proteomes" id="UP000501812"/>
    </source>
</evidence>
<evidence type="ECO:0000256" key="1">
    <source>
        <dbReference type="SAM" id="SignalP"/>
    </source>
</evidence>